<keyword evidence="2 3" id="KW-0808">Transferase</keyword>
<dbReference type="GO" id="GO:0032259">
    <property type="term" value="P:methylation"/>
    <property type="evidence" value="ECO:0007669"/>
    <property type="project" value="UniProtKB-KW"/>
</dbReference>
<keyword evidence="1 3" id="KW-0489">Methyltransferase</keyword>
<reference evidence="5" key="1">
    <citation type="journal article" date="2021" name="mSystems">
        <title>Bacteria and Archaea Synergistically Convert Glycine Betaine to Biogenic Methane in the Formosa Cold Seep of the South China Sea.</title>
        <authorList>
            <person name="Li L."/>
            <person name="Zhang W."/>
            <person name="Zhang S."/>
            <person name="Song L."/>
            <person name="Sun Q."/>
            <person name="Zhang H."/>
            <person name="Xiang H."/>
            <person name="Dong X."/>
        </authorList>
    </citation>
    <scope>NUCLEOTIDE SEQUENCE</scope>
    <source>
        <strain evidence="5">ZWT</strain>
    </source>
</reference>
<evidence type="ECO:0000256" key="3">
    <source>
        <dbReference type="PROSITE-ProRule" id="PRU00333"/>
    </source>
</evidence>
<dbReference type="Pfam" id="PF02574">
    <property type="entry name" value="S-methyl_trans"/>
    <property type="match status" value="1"/>
</dbReference>
<dbReference type="PANTHER" id="PTHR11103:SF18">
    <property type="entry name" value="SLR1189 PROTEIN"/>
    <property type="match status" value="1"/>
</dbReference>
<gene>
    <name evidence="5" type="ORF">KDK92_05635</name>
</gene>
<evidence type="ECO:0000259" key="4">
    <source>
        <dbReference type="PROSITE" id="PS50970"/>
    </source>
</evidence>
<dbReference type="InterPro" id="IPR003726">
    <property type="entry name" value="HCY_dom"/>
</dbReference>
<dbReference type="EMBL" id="JAGSOJ010000001">
    <property type="protein sequence ID" value="MCM1989215.1"/>
    <property type="molecule type" value="Genomic_DNA"/>
</dbReference>
<protein>
    <submittedName>
        <fullName evidence="5">Homocysteine S-methyltransferase family protein</fullName>
    </submittedName>
</protein>
<dbReference type="AlphaFoldDB" id="A0A9J6NXI0"/>
<feature type="binding site" evidence="3">
    <location>
        <position position="272"/>
    </location>
    <ligand>
        <name>Zn(2+)</name>
        <dbReference type="ChEBI" id="CHEBI:29105"/>
    </ligand>
</feature>
<reference evidence="5" key="2">
    <citation type="submission" date="2021-04" db="EMBL/GenBank/DDBJ databases">
        <authorList>
            <person name="Dong X."/>
        </authorList>
    </citation>
    <scope>NUCLEOTIDE SEQUENCE</scope>
    <source>
        <strain evidence="5">ZWT</strain>
    </source>
</reference>
<sequence>MSNILDFMKNKVVFFDGAMGTEIDRRGLDISKGVMKYNMTHSEFIKNIHDDYLDAGVDIITTNTLTANELFLKDSGYTSREIIEKAIQIANESVKGLQNKFIAQVVGPAAYLIKDNEDNKDKILYSLFKNQVEIGEKAGVDLILIETMYTLKETEIALKAVRENSSLPIFCTVVLNDKGETFDGKGIKDIVEVLQQSGVSALGINCTAVSDELIKNVEDLMKYTNVPVIVQPNMGMPKEIDGKKIYSIDTDEYVDFMLKLQLKGVKIIGGCCGTTPECLCQLKKNI</sequence>
<dbReference type="Gene3D" id="3.20.20.330">
    <property type="entry name" value="Homocysteine-binding-like domain"/>
    <property type="match status" value="1"/>
</dbReference>
<feature type="binding site" evidence="3">
    <location>
        <position position="206"/>
    </location>
    <ligand>
        <name>Zn(2+)</name>
        <dbReference type="ChEBI" id="CHEBI:29105"/>
    </ligand>
</feature>
<dbReference type="RefSeq" id="WP_250858160.1">
    <property type="nucleotide sequence ID" value="NZ_JAGSOJ010000001.1"/>
</dbReference>
<evidence type="ECO:0000256" key="2">
    <source>
        <dbReference type="ARBA" id="ARBA00022679"/>
    </source>
</evidence>
<evidence type="ECO:0000313" key="5">
    <source>
        <dbReference type="EMBL" id="MCM1989215.1"/>
    </source>
</evidence>
<evidence type="ECO:0000256" key="1">
    <source>
        <dbReference type="ARBA" id="ARBA00022603"/>
    </source>
</evidence>
<feature type="binding site" evidence="3">
    <location>
        <position position="271"/>
    </location>
    <ligand>
        <name>Zn(2+)</name>
        <dbReference type="ChEBI" id="CHEBI:29105"/>
    </ligand>
</feature>
<dbReference type="GO" id="GO:0008168">
    <property type="term" value="F:methyltransferase activity"/>
    <property type="evidence" value="ECO:0007669"/>
    <property type="project" value="UniProtKB-UniRule"/>
</dbReference>
<keyword evidence="3" id="KW-0862">Zinc</keyword>
<evidence type="ECO:0000313" key="6">
    <source>
        <dbReference type="Proteomes" id="UP001056429"/>
    </source>
</evidence>
<feature type="domain" description="Hcy-binding" evidence="4">
    <location>
        <begin position="1"/>
        <end position="286"/>
    </location>
</feature>
<proteinExistence type="predicted"/>
<comment type="cofactor">
    <cofactor evidence="3">
        <name>Zn(2+)</name>
        <dbReference type="ChEBI" id="CHEBI:29105"/>
    </cofactor>
</comment>
<dbReference type="PROSITE" id="PS50970">
    <property type="entry name" value="HCY"/>
    <property type="match status" value="1"/>
</dbReference>
<name>A0A9J6NXI0_9CLOT</name>
<comment type="caution">
    <text evidence="5">The sequence shown here is derived from an EMBL/GenBank/DDBJ whole genome shotgun (WGS) entry which is preliminary data.</text>
</comment>
<accession>A0A9J6NXI0</accession>
<dbReference type="InterPro" id="IPR036589">
    <property type="entry name" value="HCY_dom_sf"/>
</dbReference>
<dbReference type="Proteomes" id="UP001056429">
    <property type="component" value="Unassembled WGS sequence"/>
</dbReference>
<keyword evidence="6" id="KW-1185">Reference proteome</keyword>
<dbReference type="GO" id="GO:0046872">
    <property type="term" value="F:metal ion binding"/>
    <property type="evidence" value="ECO:0007669"/>
    <property type="project" value="UniProtKB-KW"/>
</dbReference>
<organism evidence="5 6">
    <name type="scientific">Oceanirhabdus seepicola</name>
    <dbReference type="NCBI Taxonomy" id="2828781"/>
    <lineage>
        <taxon>Bacteria</taxon>
        <taxon>Bacillati</taxon>
        <taxon>Bacillota</taxon>
        <taxon>Clostridia</taxon>
        <taxon>Eubacteriales</taxon>
        <taxon>Clostridiaceae</taxon>
        <taxon>Oceanirhabdus</taxon>
    </lineage>
</organism>
<dbReference type="PANTHER" id="PTHR11103">
    <property type="entry name" value="SLR1189 PROTEIN"/>
    <property type="match status" value="1"/>
</dbReference>
<keyword evidence="3" id="KW-0479">Metal-binding</keyword>
<dbReference type="SUPFAM" id="SSF82282">
    <property type="entry name" value="Homocysteine S-methyltransferase"/>
    <property type="match status" value="1"/>
</dbReference>